<sequence length="64" mass="7814">PQNNIEKFYKFLLIKTYYRLLLSLLRGPKYAHWNNAEIGSHLEFSRKPNIYERGLFYCLNFFHS</sequence>
<dbReference type="EMBL" id="UINC01070163">
    <property type="protein sequence ID" value="SVC04095.1"/>
    <property type="molecule type" value="Genomic_DNA"/>
</dbReference>
<protein>
    <submittedName>
        <fullName evidence="1">Uncharacterized protein</fullName>
    </submittedName>
</protein>
<accession>A0A382IXH7</accession>
<dbReference type="AlphaFoldDB" id="A0A382IXH7"/>
<evidence type="ECO:0000313" key="1">
    <source>
        <dbReference type="EMBL" id="SVC04095.1"/>
    </source>
</evidence>
<reference evidence="1" key="1">
    <citation type="submission" date="2018-05" db="EMBL/GenBank/DDBJ databases">
        <authorList>
            <person name="Lanie J.A."/>
            <person name="Ng W.-L."/>
            <person name="Kazmierczak K.M."/>
            <person name="Andrzejewski T.M."/>
            <person name="Davidsen T.M."/>
            <person name="Wayne K.J."/>
            <person name="Tettelin H."/>
            <person name="Glass J.I."/>
            <person name="Rusch D."/>
            <person name="Podicherti R."/>
            <person name="Tsui H.-C.T."/>
            <person name="Winkler M.E."/>
        </authorList>
    </citation>
    <scope>NUCLEOTIDE SEQUENCE</scope>
</reference>
<name>A0A382IXH7_9ZZZZ</name>
<organism evidence="1">
    <name type="scientific">marine metagenome</name>
    <dbReference type="NCBI Taxonomy" id="408172"/>
    <lineage>
        <taxon>unclassified sequences</taxon>
        <taxon>metagenomes</taxon>
        <taxon>ecological metagenomes</taxon>
    </lineage>
</organism>
<gene>
    <name evidence="1" type="ORF">METZ01_LOCUS256949</name>
</gene>
<proteinExistence type="predicted"/>
<feature type="non-terminal residue" evidence="1">
    <location>
        <position position="1"/>
    </location>
</feature>